<gene>
    <name evidence="1" type="ORF">EJB05_57354</name>
</gene>
<keyword evidence="2" id="KW-1185">Reference proteome</keyword>
<feature type="non-terminal residue" evidence="1">
    <location>
        <position position="1"/>
    </location>
</feature>
<name>A0A5J9SE14_9POAL</name>
<proteinExistence type="predicted"/>
<sequence>MEAFKAPLLELYIPSLRDIQKSTLSDLAVAISPFCFNSRYPLDQNENAGRDIPMMRECRQGRELCNDLTNDCPPAVKTEECGRHMN</sequence>
<accession>A0A5J9SE14</accession>
<organism evidence="1 2">
    <name type="scientific">Eragrostis curvula</name>
    <name type="common">weeping love grass</name>
    <dbReference type="NCBI Taxonomy" id="38414"/>
    <lineage>
        <taxon>Eukaryota</taxon>
        <taxon>Viridiplantae</taxon>
        <taxon>Streptophyta</taxon>
        <taxon>Embryophyta</taxon>
        <taxon>Tracheophyta</taxon>
        <taxon>Spermatophyta</taxon>
        <taxon>Magnoliopsida</taxon>
        <taxon>Liliopsida</taxon>
        <taxon>Poales</taxon>
        <taxon>Poaceae</taxon>
        <taxon>PACMAD clade</taxon>
        <taxon>Chloridoideae</taxon>
        <taxon>Eragrostideae</taxon>
        <taxon>Eragrostidinae</taxon>
        <taxon>Eragrostis</taxon>
    </lineage>
</organism>
<evidence type="ECO:0000313" key="1">
    <source>
        <dbReference type="EMBL" id="TVT97401.1"/>
    </source>
</evidence>
<dbReference type="Gramene" id="TVT97401">
    <property type="protein sequence ID" value="TVT97401"/>
    <property type="gene ID" value="EJB05_57354"/>
</dbReference>
<reference evidence="1 2" key="1">
    <citation type="journal article" date="2019" name="Sci. Rep.">
        <title>A high-quality genome of Eragrostis curvula grass provides insights into Poaceae evolution and supports new strategies to enhance forage quality.</title>
        <authorList>
            <person name="Carballo J."/>
            <person name="Santos B.A.C.M."/>
            <person name="Zappacosta D."/>
            <person name="Garbus I."/>
            <person name="Selva J.P."/>
            <person name="Gallo C.A."/>
            <person name="Diaz A."/>
            <person name="Albertini E."/>
            <person name="Caccamo M."/>
            <person name="Echenique V."/>
        </authorList>
    </citation>
    <scope>NUCLEOTIDE SEQUENCE [LARGE SCALE GENOMIC DNA]</scope>
    <source>
        <strain evidence="2">cv. Victoria</strain>
        <tissue evidence="1">Leaf</tissue>
    </source>
</reference>
<comment type="caution">
    <text evidence="1">The sequence shown here is derived from an EMBL/GenBank/DDBJ whole genome shotgun (WGS) entry which is preliminary data.</text>
</comment>
<protein>
    <submittedName>
        <fullName evidence="1">Uncharacterized protein</fullName>
    </submittedName>
</protein>
<evidence type="ECO:0000313" key="2">
    <source>
        <dbReference type="Proteomes" id="UP000324897"/>
    </source>
</evidence>
<dbReference type="AlphaFoldDB" id="A0A5J9SE14"/>
<dbReference type="EMBL" id="RWGY01001010">
    <property type="protein sequence ID" value="TVT97401.1"/>
    <property type="molecule type" value="Genomic_DNA"/>
</dbReference>
<dbReference type="Proteomes" id="UP000324897">
    <property type="component" value="Unassembled WGS sequence"/>
</dbReference>